<evidence type="ECO:0000256" key="18">
    <source>
        <dbReference type="ARBA" id="ARBA00076108"/>
    </source>
</evidence>
<evidence type="ECO:0000256" key="9">
    <source>
        <dbReference type="ARBA" id="ARBA00023239"/>
    </source>
</evidence>
<evidence type="ECO:0000256" key="4">
    <source>
        <dbReference type="ARBA" id="ARBA00001946"/>
    </source>
</evidence>
<dbReference type="GO" id="GO:0070179">
    <property type="term" value="P:D-serine biosynthetic process"/>
    <property type="evidence" value="ECO:0007669"/>
    <property type="project" value="TreeGrafter"/>
</dbReference>
<evidence type="ECO:0000256" key="6">
    <source>
        <dbReference type="ARBA" id="ARBA00012093"/>
    </source>
</evidence>
<dbReference type="WBParaSite" id="ACRNAN_Path_1372.g5387.t1">
    <property type="protein sequence ID" value="ACRNAN_Path_1372.g5387.t1"/>
    <property type="gene ID" value="ACRNAN_Path_1372.g5387"/>
</dbReference>
<evidence type="ECO:0000256" key="14">
    <source>
        <dbReference type="ARBA" id="ARBA00056426"/>
    </source>
</evidence>
<evidence type="ECO:0000256" key="5">
    <source>
        <dbReference type="ARBA" id="ARBA00010869"/>
    </source>
</evidence>
<evidence type="ECO:0000256" key="11">
    <source>
        <dbReference type="ARBA" id="ARBA00049406"/>
    </source>
</evidence>
<dbReference type="EC" id="5.1.1.18" evidence="16"/>
<evidence type="ECO:0000256" key="19">
    <source>
        <dbReference type="ARBA" id="ARBA00081060"/>
    </source>
</evidence>
<comment type="cofactor">
    <cofactor evidence="4">
        <name>Mg(2+)</name>
        <dbReference type="ChEBI" id="CHEBI:18420"/>
    </cofactor>
</comment>
<comment type="cofactor">
    <cofactor evidence="3">
        <name>Mn(2+)</name>
        <dbReference type="ChEBI" id="CHEBI:29035"/>
    </cofactor>
</comment>
<comment type="catalytic activity">
    <reaction evidence="13">
        <text>L-serine = D-serine</text>
        <dbReference type="Rhea" id="RHEA:10980"/>
        <dbReference type="ChEBI" id="CHEBI:33384"/>
        <dbReference type="ChEBI" id="CHEBI:35247"/>
        <dbReference type="EC" id="5.1.1.18"/>
    </reaction>
</comment>
<dbReference type="GO" id="GO:0030378">
    <property type="term" value="F:serine racemase activity"/>
    <property type="evidence" value="ECO:0007669"/>
    <property type="project" value="UniProtKB-EC"/>
</dbReference>
<comment type="catalytic activity">
    <reaction evidence="12">
        <text>D-serine = pyruvate + NH4(+)</text>
        <dbReference type="Rhea" id="RHEA:13977"/>
        <dbReference type="ChEBI" id="CHEBI:15361"/>
        <dbReference type="ChEBI" id="CHEBI:28938"/>
        <dbReference type="ChEBI" id="CHEBI:35247"/>
        <dbReference type="EC" id="4.3.1.18"/>
    </reaction>
</comment>
<name>A0A914BZK6_9BILA</name>
<proteinExistence type="inferred from homology"/>
<organism evidence="22 23">
    <name type="scientific">Acrobeloides nanus</name>
    <dbReference type="NCBI Taxonomy" id="290746"/>
    <lineage>
        <taxon>Eukaryota</taxon>
        <taxon>Metazoa</taxon>
        <taxon>Ecdysozoa</taxon>
        <taxon>Nematoda</taxon>
        <taxon>Chromadorea</taxon>
        <taxon>Rhabditida</taxon>
        <taxon>Tylenchina</taxon>
        <taxon>Cephalobomorpha</taxon>
        <taxon>Cephaloboidea</taxon>
        <taxon>Cephalobidae</taxon>
        <taxon>Acrobeloides</taxon>
    </lineage>
</organism>
<evidence type="ECO:0000256" key="16">
    <source>
        <dbReference type="ARBA" id="ARBA00066592"/>
    </source>
</evidence>
<evidence type="ECO:0000313" key="23">
    <source>
        <dbReference type="WBParaSite" id="ACRNAN_Path_1372.g5387.t1"/>
    </source>
</evidence>
<evidence type="ECO:0000256" key="20">
    <source>
        <dbReference type="ARBA" id="ARBA00081761"/>
    </source>
</evidence>
<evidence type="ECO:0000256" key="8">
    <source>
        <dbReference type="ARBA" id="ARBA00022898"/>
    </source>
</evidence>
<protein>
    <recommendedName>
        <fullName evidence="17">Serine racemase</fullName>
        <ecNumber evidence="6">4.3.1.17</ecNumber>
        <ecNumber evidence="15">4.3.1.18</ecNumber>
        <ecNumber evidence="16">5.1.1.18</ecNumber>
    </recommendedName>
    <alternativeName>
        <fullName evidence="18">D-serine ammonia-lyase</fullName>
    </alternativeName>
    <alternativeName>
        <fullName evidence="20">D-serine dehydratase</fullName>
    </alternativeName>
    <alternativeName>
        <fullName evidence="19">L-serine ammonia-lyase</fullName>
    </alternativeName>
    <alternativeName>
        <fullName evidence="10">L-serine dehydratase</fullName>
    </alternativeName>
</protein>
<dbReference type="GO" id="GO:0003941">
    <property type="term" value="F:L-serine ammonia-lyase activity"/>
    <property type="evidence" value="ECO:0007669"/>
    <property type="project" value="UniProtKB-EC"/>
</dbReference>
<evidence type="ECO:0000256" key="10">
    <source>
        <dbReference type="ARBA" id="ARBA00031418"/>
    </source>
</evidence>
<dbReference type="Proteomes" id="UP000887540">
    <property type="component" value="Unplaced"/>
</dbReference>
<evidence type="ECO:0000256" key="3">
    <source>
        <dbReference type="ARBA" id="ARBA00001936"/>
    </source>
</evidence>
<evidence type="ECO:0000256" key="17">
    <source>
        <dbReference type="ARBA" id="ARBA00070760"/>
    </source>
</evidence>
<dbReference type="FunFam" id="3.40.50.1100:FF:000041">
    <property type="entry name" value="Threonine ammonia-lyase, variant"/>
    <property type="match status" value="1"/>
</dbReference>
<evidence type="ECO:0000256" key="1">
    <source>
        <dbReference type="ARBA" id="ARBA00001913"/>
    </source>
</evidence>
<dbReference type="GO" id="GO:0018114">
    <property type="term" value="F:threonine racemase activity"/>
    <property type="evidence" value="ECO:0007669"/>
    <property type="project" value="TreeGrafter"/>
</dbReference>
<dbReference type="CDD" id="cd01562">
    <property type="entry name" value="Thr-dehyd"/>
    <property type="match status" value="1"/>
</dbReference>
<dbReference type="GO" id="GO:0008721">
    <property type="term" value="F:D-serine ammonia-lyase activity"/>
    <property type="evidence" value="ECO:0007669"/>
    <property type="project" value="UniProtKB-EC"/>
</dbReference>
<keyword evidence="7" id="KW-0460">Magnesium</keyword>
<evidence type="ECO:0000256" key="13">
    <source>
        <dbReference type="ARBA" id="ARBA00051769"/>
    </source>
</evidence>
<feature type="domain" description="Tryptophan synthase beta chain-like PALP" evidence="21">
    <location>
        <begin position="18"/>
        <end position="311"/>
    </location>
</feature>
<dbReference type="EC" id="4.3.1.17" evidence="6"/>
<dbReference type="PANTHER" id="PTHR43050">
    <property type="entry name" value="SERINE / THREONINE RACEMASE FAMILY MEMBER"/>
    <property type="match status" value="1"/>
</dbReference>
<dbReference type="InterPro" id="IPR001926">
    <property type="entry name" value="TrpB-like_PALP"/>
</dbReference>
<comment type="similarity">
    <text evidence="5">Belongs to the serine/threonine dehydratase family.</text>
</comment>
<comment type="cofactor">
    <cofactor evidence="2">
        <name>pyridoxal 5'-phosphate</name>
        <dbReference type="ChEBI" id="CHEBI:597326"/>
    </cofactor>
</comment>
<comment type="function">
    <text evidence="14">Catalyzes the synthesis of D-serine from L-serine. D-serine is a key coagonist with glutamate at NMDA receptors. Has dehydratase activity towards both L-serine and D-serine.</text>
</comment>
<dbReference type="PROSITE" id="PS00165">
    <property type="entry name" value="DEHYDRATASE_SER_THR"/>
    <property type="match status" value="1"/>
</dbReference>
<dbReference type="Pfam" id="PF00291">
    <property type="entry name" value="PALP"/>
    <property type="match status" value="1"/>
</dbReference>
<dbReference type="InterPro" id="IPR036052">
    <property type="entry name" value="TrpB-like_PALP_sf"/>
</dbReference>
<dbReference type="GO" id="GO:0030170">
    <property type="term" value="F:pyridoxal phosphate binding"/>
    <property type="evidence" value="ECO:0007669"/>
    <property type="project" value="InterPro"/>
</dbReference>
<sequence>MASPLTRNAIEEAYSRIFKLIHRTPVLTSTSIDGIIGSGKQLFFKCENFQKTGSFKSRGALNAILKAKEHGEVKGVITQSSGNHGQALAWAANKIGVPCIVVVPINAPIPKVEAIAAYGAQIERCEATMTARLETCERIANETGYLSIDPHNDYDVMEGQGTIAKEFLEQVPDLDALFIAVGGGGMIGGISKYISEVNPKIKVFCVEPEGKEIQKSFEAGKRLWESGALLNTIADGVRVLRVGDKCFPVLQECCQKRVFSVNDEEISKAMFITMQRLKVVIEPSAAVCLAAVLKYRDELKEFQKIGIVLCGGNVDLNKMPF</sequence>
<keyword evidence="22" id="KW-1185">Reference proteome</keyword>
<dbReference type="GO" id="GO:0005524">
    <property type="term" value="F:ATP binding"/>
    <property type="evidence" value="ECO:0007669"/>
    <property type="project" value="TreeGrafter"/>
</dbReference>
<dbReference type="AlphaFoldDB" id="A0A914BZK6"/>
<dbReference type="InterPro" id="IPR000634">
    <property type="entry name" value="Ser/Thr_deHydtase_PyrdxlP-BS"/>
</dbReference>
<evidence type="ECO:0000256" key="7">
    <source>
        <dbReference type="ARBA" id="ARBA00022842"/>
    </source>
</evidence>
<dbReference type="Gene3D" id="3.40.50.1100">
    <property type="match status" value="2"/>
</dbReference>
<dbReference type="EC" id="4.3.1.18" evidence="15"/>
<dbReference type="SUPFAM" id="SSF53686">
    <property type="entry name" value="Tryptophan synthase beta subunit-like PLP-dependent enzymes"/>
    <property type="match status" value="1"/>
</dbReference>
<keyword evidence="9" id="KW-0456">Lyase</keyword>
<comment type="catalytic activity">
    <reaction evidence="11">
        <text>L-serine = pyruvate + NH4(+)</text>
        <dbReference type="Rhea" id="RHEA:19169"/>
        <dbReference type="ChEBI" id="CHEBI:15361"/>
        <dbReference type="ChEBI" id="CHEBI:28938"/>
        <dbReference type="ChEBI" id="CHEBI:33384"/>
        <dbReference type="EC" id="4.3.1.17"/>
    </reaction>
</comment>
<evidence type="ECO:0000313" key="22">
    <source>
        <dbReference type="Proteomes" id="UP000887540"/>
    </source>
</evidence>
<reference evidence="23" key="1">
    <citation type="submission" date="2022-11" db="UniProtKB">
        <authorList>
            <consortium name="WormBaseParasite"/>
        </authorList>
    </citation>
    <scope>IDENTIFICATION</scope>
</reference>
<dbReference type="PANTHER" id="PTHR43050:SF1">
    <property type="entry name" value="SERINE RACEMASE"/>
    <property type="match status" value="1"/>
</dbReference>
<evidence type="ECO:0000256" key="2">
    <source>
        <dbReference type="ARBA" id="ARBA00001933"/>
    </source>
</evidence>
<evidence type="ECO:0000256" key="12">
    <source>
        <dbReference type="ARBA" id="ARBA00050422"/>
    </source>
</evidence>
<accession>A0A914BZK6</accession>
<evidence type="ECO:0000256" key="15">
    <source>
        <dbReference type="ARBA" id="ARBA00066349"/>
    </source>
</evidence>
<comment type="cofactor">
    <cofactor evidence="1">
        <name>Ca(2+)</name>
        <dbReference type="ChEBI" id="CHEBI:29108"/>
    </cofactor>
</comment>
<dbReference type="GO" id="GO:0000287">
    <property type="term" value="F:magnesium ion binding"/>
    <property type="evidence" value="ECO:0007669"/>
    <property type="project" value="TreeGrafter"/>
</dbReference>
<dbReference type="GO" id="GO:0006563">
    <property type="term" value="P:L-serine metabolic process"/>
    <property type="evidence" value="ECO:0007669"/>
    <property type="project" value="UniProtKB-ARBA"/>
</dbReference>
<keyword evidence="8" id="KW-0663">Pyridoxal phosphate</keyword>
<evidence type="ECO:0000259" key="21">
    <source>
        <dbReference type="Pfam" id="PF00291"/>
    </source>
</evidence>